<organism evidence="1 2">
    <name type="scientific">Halobellus rubicundus</name>
    <dbReference type="NCBI Taxonomy" id="2996466"/>
    <lineage>
        <taxon>Archaea</taxon>
        <taxon>Methanobacteriati</taxon>
        <taxon>Methanobacteriota</taxon>
        <taxon>Stenosarchaea group</taxon>
        <taxon>Halobacteria</taxon>
        <taxon>Halobacteriales</taxon>
        <taxon>Haloferacaceae</taxon>
        <taxon>Halobellus</taxon>
    </lineage>
</organism>
<dbReference type="InterPro" id="IPR053752">
    <property type="entry name" value="SAM_domain_containing"/>
</dbReference>
<dbReference type="Gene3D" id="4.10.410.50">
    <property type="match status" value="1"/>
</dbReference>
<comment type="caution">
    <text evidence="1">The sequence shown here is derived from an EMBL/GenBank/DDBJ whole genome shotgun (WGS) entry which is preliminary data.</text>
</comment>
<name>A0ABD5M948_9EURY</name>
<keyword evidence="2" id="KW-1185">Reference proteome</keyword>
<accession>A0ABD5M948</accession>
<dbReference type="NCBIfam" id="NF041919">
    <property type="entry name" value="SAMP2"/>
    <property type="match status" value="1"/>
</dbReference>
<dbReference type="Proteomes" id="UP001570511">
    <property type="component" value="Unassembled WGS sequence"/>
</dbReference>
<sequence>MRVRVEVVGEGETDVEVDDDGTYADVVRAVGYSPHETSVLVDGSPVPEDQPVEAERVRVLRLIKGGAE</sequence>
<dbReference type="SUPFAM" id="SSF54285">
    <property type="entry name" value="MoaD/ThiS"/>
    <property type="match status" value="1"/>
</dbReference>
<dbReference type="Pfam" id="PF21965">
    <property type="entry name" value="SAMP2"/>
    <property type="match status" value="1"/>
</dbReference>
<dbReference type="InterPro" id="IPR053834">
    <property type="entry name" value="SAMP2_halobacteria"/>
</dbReference>
<protein>
    <submittedName>
        <fullName evidence="1">Ubiquitin-like small modifier protein 2</fullName>
    </submittedName>
</protein>
<dbReference type="EMBL" id="JBGNYA010000001">
    <property type="protein sequence ID" value="MFA1609558.1"/>
    <property type="molecule type" value="Genomic_DNA"/>
</dbReference>
<dbReference type="InterPro" id="IPR053833">
    <property type="entry name" value="SAMP2"/>
</dbReference>
<gene>
    <name evidence="1" type="ORF">OS889_00870</name>
</gene>
<dbReference type="InterPro" id="IPR016155">
    <property type="entry name" value="Mopterin_synth/thiamin_S_b"/>
</dbReference>
<proteinExistence type="predicted"/>
<dbReference type="AlphaFoldDB" id="A0ABD5M948"/>
<reference evidence="1 2" key="1">
    <citation type="submission" date="2024-08" db="EMBL/GenBank/DDBJ databases">
        <title>Halobellus sp. MBLA0158 whole genome sequence.</title>
        <authorList>
            <person name="Hwang C.Y."/>
            <person name="Cho E.-S."/>
            <person name="Seo M.-J."/>
        </authorList>
    </citation>
    <scope>NUCLEOTIDE SEQUENCE [LARGE SCALE GENOMIC DNA]</scope>
    <source>
        <strain evidence="1 2">MBLA0158</strain>
    </source>
</reference>
<dbReference type="RefSeq" id="WP_372386596.1">
    <property type="nucleotide sequence ID" value="NZ_JBGNYA010000001.1"/>
</dbReference>
<evidence type="ECO:0000313" key="2">
    <source>
        <dbReference type="Proteomes" id="UP001570511"/>
    </source>
</evidence>
<evidence type="ECO:0000313" key="1">
    <source>
        <dbReference type="EMBL" id="MFA1609558.1"/>
    </source>
</evidence>